<dbReference type="PRINTS" id="PR00385">
    <property type="entry name" value="P450"/>
</dbReference>
<dbReference type="PRINTS" id="PR00359">
    <property type="entry name" value="BP450"/>
</dbReference>
<evidence type="ECO:0000256" key="4">
    <source>
        <dbReference type="ARBA" id="ARBA00022617"/>
    </source>
</evidence>
<evidence type="ECO:0000256" key="1">
    <source>
        <dbReference type="ARBA" id="ARBA00001971"/>
    </source>
</evidence>
<evidence type="ECO:0000256" key="3">
    <source>
        <dbReference type="ARBA" id="ARBA00010617"/>
    </source>
</evidence>
<evidence type="ECO:0000313" key="13">
    <source>
        <dbReference type="EMBL" id="KAK2980813.1"/>
    </source>
</evidence>
<keyword evidence="5" id="KW-0812">Transmembrane</keyword>
<comment type="subcellular location">
    <subcellularLocation>
        <location evidence="2">Membrane</location>
        <topology evidence="2">Single-pass membrane protein</topology>
    </subcellularLocation>
</comment>
<sequence>MAISYIYVRLGMYLGTKEQMDIVTSQESKDSLTWEDTKKIRYSWNVVNEVLRLMPPAIGTFREAITDFTYAGYLIPKGWKLHTLIGATHKNANYFPDPEKFDPSRFEGKGPAPYTFIPFGGGPRMCPGNEYARLAILVFMHNVVTTFKWEKLIPDEKVLHKPLPVPAHGLPVRLHHHEQRVGL</sequence>
<dbReference type="GO" id="GO:0016705">
    <property type="term" value="F:oxidoreductase activity, acting on paired donors, with incorporation or reduction of molecular oxygen"/>
    <property type="evidence" value="ECO:0007669"/>
    <property type="project" value="InterPro"/>
</dbReference>
<evidence type="ECO:0000313" key="14">
    <source>
        <dbReference type="Proteomes" id="UP001187471"/>
    </source>
</evidence>
<dbReference type="PROSITE" id="PS00086">
    <property type="entry name" value="CYTOCHROME_P450"/>
    <property type="match status" value="1"/>
</dbReference>
<dbReference type="Pfam" id="PF00067">
    <property type="entry name" value="p450"/>
    <property type="match status" value="1"/>
</dbReference>
<comment type="cofactor">
    <cofactor evidence="1">
        <name>heme</name>
        <dbReference type="ChEBI" id="CHEBI:30413"/>
    </cofactor>
</comment>
<keyword evidence="7" id="KW-1133">Transmembrane helix</keyword>
<evidence type="ECO:0008006" key="15">
    <source>
        <dbReference type="Google" id="ProtNLM"/>
    </source>
</evidence>
<evidence type="ECO:0000256" key="2">
    <source>
        <dbReference type="ARBA" id="ARBA00004167"/>
    </source>
</evidence>
<dbReference type="Gene3D" id="1.10.630.10">
    <property type="entry name" value="Cytochrome P450"/>
    <property type="match status" value="1"/>
</dbReference>
<dbReference type="GO" id="GO:0016125">
    <property type="term" value="P:sterol metabolic process"/>
    <property type="evidence" value="ECO:0007669"/>
    <property type="project" value="TreeGrafter"/>
</dbReference>
<comment type="similarity">
    <text evidence="3 12">Belongs to the cytochrome P450 family.</text>
</comment>
<dbReference type="Proteomes" id="UP001187471">
    <property type="component" value="Unassembled WGS sequence"/>
</dbReference>
<evidence type="ECO:0000256" key="5">
    <source>
        <dbReference type="ARBA" id="ARBA00022692"/>
    </source>
</evidence>
<keyword evidence="8 12" id="KW-0560">Oxidoreductase</keyword>
<evidence type="ECO:0000256" key="10">
    <source>
        <dbReference type="ARBA" id="ARBA00023033"/>
    </source>
</evidence>
<keyword evidence="9 12" id="KW-0408">Iron</keyword>
<dbReference type="GO" id="GO:0020037">
    <property type="term" value="F:heme binding"/>
    <property type="evidence" value="ECO:0007669"/>
    <property type="project" value="InterPro"/>
</dbReference>
<dbReference type="EMBL" id="JAVXUO010001587">
    <property type="protein sequence ID" value="KAK2980813.1"/>
    <property type="molecule type" value="Genomic_DNA"/>
</dbReference>
<evidence type="ECO:0000256" key="9">
    <source>
        <dbReference type="ARBA" id="ARBA00023004"/>
    </source>
</evidence>
<evidence type="ECO:0000256" key="7">
    <source>
        <dbReference type="ARBA" id="ARBA00022989"/>
    </source>
</evidence>
<evidence type="ECO:0000256" key="12">
    <source>
        <dbReference type="RuleBase" id="RU000461"/>
    </source>
</evidence>
<dbReference type="PANTHER" id="PTHR24286">
    <property type="entry name" value="CYTOCHROME P450 26"/>
    <property type="match status" value="1"/>
</dbReference>
<name>A0AA88R7J1_9ASTE</name>
<keyword evidence="14" id="KW-1185">Reference proteome</keyword>
<protein>
    <recommendedName>
        <fullName evidence="15">Cytochrome P450</fullName>
    </recommendedName>
</protein>
<dbReference type="PANTHER" id="PTHR24286:SF349">
    <property type="entry name" value="CYTOCHROME P450 716A1-RELATED"/>
    <property type="match status" value="1"/>
</dbReference>
<dbReference type="SUPFAM" id="SSF48264">
    <property type="entry name" value="Cytochrome P450"/>
    <property type="match status" value="1"/>
</dbReference>
<dbReference type="GO" id="GO:0005506">
    <property type="term" value="F:iron ion binding"/>
    <property type="evidence" value="ECO:0007669"/>
    <property type="project" value="InterPro"/>
</dbReference>
<dbReference type="InterPro" id="IPR036396">
    <property type="entry name" value="Cyt_P450_sf"/>
</dbReference>
<proteinExistence type="inferred from homology"/>
<dbReference type="InterPro" id="IPR017972">
    <property type="entry name" value="Cyt_P450_CS"/>
</dbReference>
<dbReference type="AlphaFoldDB" id="A0AA88R7J1"/>
<reference evidence="13" key="1">
    <citation type="submission" date="2022-12" db="EMBL/GenBank/DDBJ databases">
        <title>Draft genome assemblies for two species of Escallonia (Escalloniales).</title>
        <authorList>
            <person name="Chanderbali A."/>
            <person name="Dervinis C."/>
            <person name="Anghel I."/>
            <person name="Soltis D."/>
            <person name="Soltis P."/>
            <person name="Zapata F."/>
        </authorList>
    </citation>
    <scope>NUCLEOTIDE SEQUENCE</scope>
    <source>
        <strain evidence="13">UCBG92.1500</strain>
        <tissue evidence="13">Leaf</tissue>
    </source>
</reference>
<dbReference type="InterPro" id="IPR002397">
    <property type="entry name" value="Cyt_P450_B"/>
</dbReference>
<gene>
    <name evidence="13" type="ORF">RJ640_020465</name>
</gene>
<accession>A0AA88R7J1</accession>
<evidence type="ECO:0000256" key="6">
    <source>
        <dbReference type="ARBA" id="ARBA00022723"/>
    </source>
</evidence>
<dbReference type="GO" id="GO:0016020">
    <property type="term" value="C:membrane"/>
    <property type="evidence" value="ECO:0007669"/>
    <property type="project" value="UniProtKB-SubCell"/>
</dbReference>
<keyword evidence="4 12" id="KW-0349">Heme</keyword>
<comment type="caution">
    <text evidence="13">The sequence shown here is derived from an EMBL/GenBank/DDBJ whole genome shotgun (WGS) entry which is preliminary data.</text>
</comment>
<evidence type="ECO:0000256" key="8">
    <source>
        <dbReference type="ARBA" id="ARBA00023002"/>
    </source>
</evidence>
<organism evidence="13 14">
    <name type="scientific">Escallonia rubra</name>
    <dbReference type="NCBI Taxonomy" id="112253"/>
    <lineage>
        <taxon>Eukaryota</taxon>
        <taxon>Viridiplantae</taxon>
        <taxon>Streptophyta</taxon>
        <taxon>Embryophyta</taxon>
        <taxon>Tracheophyta</taxon>
        <taxon>Spermatophyta</taxon>
        <taxon>Magnoliopsida</taxon>
        <taxon>eudicotyledons</taxon>
        <taxon>Gunneridae</taxon>
        <taxon>Pentapetalae</taxon>
        <taxon>asterids</taxon>
        <taxon>campanulids</taxon>
        <taxon>Escalloniales</taxon>
        <taxon>Escalloniaceae</taxon>
        <taxon>Escallonia</taxon>
    </lineage>
</organism>
<keyword evidence="11" id="KW-0472">Membrane</keyword>
<keyword evidence="6 12" id="KW-0479">Metal-binding</keyword>
<dbReference type="GO" id="GO:0004497">
    <property type="term" value="F:monooxygenase activity"/>
    <property type="evidence" value="ECO:0007669"/>
    <property type="project" value="UniProtKB-KW"/>
</dbReference>
<dbReference type="InterPro" id="IPR001128">
    <property type="entry name" value="Cyt_P450"/>
</dbReference>
<evidence type="ECO:0000256" key="11">
    <source>
        <dbReference type="ARBA" id="ARBA00023136"/>
    </source>
</evidence>
<keyword evidence="10 12" id="KW-0503">Monooxygenase</keyword>